<evidence type="ECO:0000256" key="1">
    <source>
        <dbReference type="SAM" id="Phobius"/>
    </source>
</evidence>
<dbReference type="GO" id="GO:0016020">
    <property type="term" value="C:membrane"/>
    <property type="evidence" value="ECO:0007669"/>
    <property type="project" value="InterPro"/>
</dbReference>
<proteinExistence type="predicted"/>
<keyword evidence="3" id="KW-1185">Reference proteome</keyword>
<dbReference type="PANTHER" id="PTHR35335">
    <property type="entry name" value="UPF0716 PROTEIN FXSA"/>
    <property type="match status" value="1"/>
</dbReference>
<accession>A0A6I2MDR9</accession>
<dbReference type="InterPro" id="IPR007313">
    <property type="entry name" value="FxsA"/>
</dbReference>
<evidence type="ECO:0000313" key="2">
    <source>
        <dbReference type="EMBL" id="MRX55412.1"/>
    </source>
</evidence>
<comment type="caution">
    <text evidence="2">The sequence shown here is derived from an EMBL/GenBank/DDBJ whole genome shotgun (WGS) entry which is preliminary data.</text>
</comment>
<dbReference type="Pfam" id="PF04186">
    <property type="entry name" value="FxsA"/>
    <property type="match status" value="1"/>
</dbReference>
<organism evidence="2 3">
    <name type="scientific">Metabacillus idriensis</name>
    <dbReference type="NCBI Taxonomy" id="324768"/>
    <lineage>
        <taxon>Bacteria</taxon>
        <taxon>Bacillati</taxon>
        <taxon>Bacillota</taxon>
        <taxon>Bacilli</taxon>
        <taxon>Bacillales</taxon>
        <taxon>Bacillaceae</taxon>
        <taxon>Metabacillus</taxon>
    </lineage>
</organism>
<keyword evidence="1" id="KW-0472">Membrane</keyword>
<dbReference type="Proteomes" id="UP000441585">
    <property type="component" value="Unassembled WGS sequence"/>
</dbReference>
<reference evidence="2 3" key="1">
    <citation type="submission" date="2019-11" db="EMBL/GenBank/DDBJ databases">
        <title>Bacillus idriensis genome.</title>
        <authorList>
            <person name="Konopka E.N."/>
            <person name="Newman J.D."/>
        </authorList>
    </citation>
    <scope>NUCLEOTIDE SEQUENCE [LARGE SCALE GENOMIC DNA]</scope>
    <source>
        <strain evidence="2 3">DSM 19097</strain>
    </source>
</reference>
<sequence length="128" mass="14053">MRYLLPFLIIIPACEIGILLFSGKTIGIIPTILLIIATGIAGAWLAKKQGMEAIRKVQREISFGNIPGDAIIDGLCVLVGGLLLLTPGFITDLTGFVLLIPATRKFVKPLLQKWISRIIDQNRFTIIR</sequence>
<gene>
    <name evidence="2" type="primary">fxsA</name>
    <name evidence="2" type="ORF">GJU41_15725</name>
</gene>
<dbReference type="PANTHER" id="PTHR35335:SF1">
    <property type="entry name" value="UPF0716 PROTEIN FXSA"/>
    <property type="match status" value="1"/>
</dbReference>
<dbReference type="AlphaFoldDB" id="A0A6I2MDR9"/>
<feature type="transmembrane region" description="Helical" evidence="1">
    <location>
        <begin position="26"/>
        <end position="46"/>
    </location>
</feature>
<keyword evidence="1" id="KW-0812">Transmembrane</keyword>
<dbReference type="EMBL" id="WKKF01000004">
    <property type="protein sequence ID" value="MRX55412.1"/>
    <property type="molecule type" value="Genomic_DNA"/>
</dbReference>
<protein>
    <submittedName>
        <fullName evidence="2">Membrane protein FxsA</fullName>
    </submittedName>
</protein>
<dbReference type="RefSeq" id="WP_070877724.1">
    <property type="nucleotide sequence ID" value="NZ_CAJFZX010000001.1"/>
</dbReference>
<name>A0A6I2MDR9_9BACI</name>
<dbReference type="NCBIfam" id="NF008528">
    <property type="entry name" value="PRK11463.1-2"/>
    <property type="match status" value="1"/>
</dbReference>
<evidence type="ECO:0000313" key="3">
    <source>
        <dbReference type="Proteomes" id="UP000441585"/>
    </source>
</evidence>
<keyword evidence="1" id="KW-1133">Transmembrane helix</keyword>